<evidence type="ECO:0000313" key="2">
    <source>
        <dbReference type="EMBL" id="SOC80398.1"/>
    </source>
</evidence>
<reference evidence="3" key="1">
    <citation type="submission" date="2017-09" db="EMBL/GenBank/DDBJ databases">
        <authorList>
            <person name="Varghese N."/>
            <person name="Submissions S."/>
        </authorList>
    </citation>
    <scope>NUCLEOTIDE SEQUENCE [LARGE SCALE GENOMIC DNA]</scope>
    <source>
        <strain evidence="3">CGMCC 1.12641</strain>
    </source>
</reference>
<feature type="transmembrane region" description="Helical" evidence="1">
    <location>
        <begin position="35"/>
        <end position="54"/>
    </location>
</feature>
<sequence>MKIKYSKKRLYSGFFLGGLFALFALLRLIDDPENPWLYFLQLFLGLFVVAASLYEKHFQYLLIENGFLTKNTLRRKSFQLDKIERIQSFPGKIKLFTSEENLNINTELLEDDSRNDLLRVLGSLEIDNNPFIGYSPKTS</sequence>
<dbReference type="Proteomes" id="UP000219193">
    <property type="component" value="Unassembled WGS sequence"/>
</dbReference>
<keyword evidence="1" id="KW-0472">Membrane</keyword>
<gene>
    <name evidence="2" type="ORF">SAMN06296241_1947</name>
</gene>
<accession>A0A285X551</accession>
<feature type="transmembrane region" description="Helical" evidence="1">
    <location>
        <begin position="12"/>
        <end position="29"/>
    </location>
</feature>
<proteinExistence type="predicted"/>
<name>A0A285X551_9FLAO</name>
<organism evidence="2 3">
    <name type="scientific">Salinimicrobium sediminis</name>
    <dbReference type="NCBI Taxonomy" id="1343891"/>
    <lineage>
        <taxon>Bacteria</taxon>
        <taxon>Pseudomonadati</taxon>
        <taxon>Bacteroidota</taxon>
        <taxon>Flavobacteriia</taxon>
        <taxon>Flavobacteriales</taxon>
        <taxon>Flavobacteriaceae</taxon>
        <taxon>Salinimicrobium</taxon>
    </lineage>
</organism>
<dbReference type="EMBL" id="OCMF01000002">
    <property type="protein sequence ID" value="SOC80398.1"/>
    <property type="molecule type" value="Genomic_DNA"/>
</dbReference>
<evidence type="ECO:0000313" key="3">
    <source>
        <dbReference type="Proteomes" id="UP000219193"/>
    </source>
</evidence>
<keyword evidence="1" id="KW-0812">Transmembrane</keyword>
<keyword evidence="1" id="KW-1133">Transmembrane helix</keyword>
<keyword evidence="3" id="KW-1185">Reference proteome</keyword>
<dbReference type="OrthoDB" id="1452529at2"/>
<dbReference type="AlphaFoldDB" id="A0A285X551"/>
<protein>
    <submittedName>
        <fullName evidence="2">Uncharacterized protein</fullName>
    </submittedName>
</protein>
<evidence type="ECO:0000256" key="1">
    <source>
        <dbReference type="SAM" id="Phobius"/>
    </source>
</evidence>
<dbReference type="RefSeq" id="WP_097056172.1">
    <property type="nucleotide sequence ID" value="NZ_OCMF01000002.1"/>
</dbReference>